<dbReference type="EMBL" id="JANDJP010000019">
    <property type="protein sequence ID" value="MDF9914816.1"/>
    <property type="molecule type" value="Genomic_DNA"/>
</dbReference>
<proteinExistence type="predicted"/>
<comment type="caution">
    <text evidence="1">The sequence shown here is derived from an EMBL/GenBank/DDBJ whole genome shotgun (WGS) entry which is preliminary data.</text>
</comment>
<keyword evidence="2" id="KW-1185">Reference proteome</keyword>
<accession>A0ABT6DHG8</accession>
<dbReference type="RefSeq" id="WP_178942791.1">
    <property type="nucleotide sequence ID" value="NZ_JAIWJG010000019.1"/>
</dbReference>
<gene>
    <name evidence="1" type="ORF">NNA32_11250</name>
</gene>
<evidence type="ECO:0000313" key="2">
    <source>
        <dbReference type="Proteomes" id="UP001152867"/>
    </source>
</evidence>
<dbReference type="Proteomes" id="UP001152867">
    <property type="component" value="Unassembled WGS sequence"/>
</dbReference>
<reference evidence="1" key="1">
    <citation type="submission" date="2022-06" db="EMBL/GenBank/DDBJ databases">
        <title>Antifungal cultures and metabolites of lactic acid bacteria for use in dairy fermentations.</title>
        <authorList>
            <person name="Zhao Z."/>
            <person name="Gaenzle M."/>
        </authorList>
    </citation>
    <scope>NUCLEOTIDE SEQUENCE</scope>
    <source>
        <strain evidence="1">FUA3126</strain>
    </source>
</reference>
<evidence type="ECO:0008006" key="3">
    <source>
        <dbReference type="Google" id="ProtNLM"/>
    </source>
</evidence>
<organism evidence="1 2">
    <name type="scientific">Furfurilactobacillus milii</name>
    <dbReference type="NCBI Taxonomy" id="2888272"/>
    <lineage>
        <taxon>Bacteria</taxon>
        <taxon>Bacillati</taxon>
        <taxon>Bacillota</taxon>
        <taxon>Bacilli</taxon>
        <taxon>Lactobacillales</taxon>
        <taxon>Lactobacillaceae</taxon>
        <taxon>Furfurilactobacillus</taxon>
    </lineage>
</organism>
<protein>
    <recommendedName>
        <fullName evidence="3">IrrE N-terminal-like domain-containing protein</fullName>
    </recommendedName>
</protein>
<evidence type="ECO:0000313" key="1">
    <source>
        <dbReference type="EMBL" id="MDF9914816.1"/>
    </source>
</evidence>
<name>A0ABT6DHG8_9LACO</name>
<sequence length="96" mass="11118">MQLPKNVNVLGVKYKVKLQSRLIENDESLLGMTDFPNDTIWLRKGMDVQRTQQTLIHELVHAMLYEVGNEDYNSESLVNPLGNVMYQVIKDNKLIK</sequence>